<comment type="caution">
    <text evidence="10">The sequence shown here is derived from an EMBL/GenBank/DDBJ whole genome shotgun (WGS) entry which is preliminary data.</text>
</comment>
<comment type="similarity">
    <text evidence="8">Belongs to the MacroD-type family. Zn-Macro subfamily.</text>
</comment>
<dbReference type="PROSITE" id="PS51154">
    <property type="entry name" value="MACRO"/>
    <property type="match status" value="1"/>
</dbReference>
<evidence type="ECO:0000256" key="5">
    <source>
        <dbReference type="ARBA" id="ARBA00022833"/>
    </source>
</evidence>
<evidence type="ECO:0000256" key="4">
    <source>
        <dbReference type="ARBA" id="ARBA00022801"/>
    </source>
</evidence>
<dbReference type="InterPro" id="IPR043472">
    <property type="entry name" value="Macro_dom-like"/>
</dbReference>
<accession>A0ABW0LYK0</accession>
<comment type="catalytic activity">
    <reaction evidence="7">
        <text>4-O-(ADP-D-ribosyl)-L-aspartyl-[protein] + H2O = L-aspartyl-[protein] + ADP-D-ribose + H(+)</text>
        <dbReference type="Rhea" id="RHEA:54428"/>
        <dbReference type="Rhea" id="RHEA-COMP:9867"/>
        <dbReference type="Rhea" id="RHEA-COMP:13832"/>
        <dbReference type="ChEBI" id="CHEBI:15377"/>
        <dbReference type="ChEBI" id="CHEBI:15378"/>
        <dbReference type="ChEBI" id="CHEBI:29961"/>
        <dbReference type="ChEBI" id="CHEBI:57967"/>
        <dbReference type="ChEBI" id="CHEBI:138102"/>
    </reaction>
    <physiologicalReaction direction="left-to-right" evidence="7">
        <dbReference type="Rhea" id="RHEA:54429"/>
    </physiologicalReaction>
</comment>
<evidence type="ECO:0000256" key="1">
    <source>
        <dbReference type="ARBA" id="ARBA00001947"/>
    </source>
</evidence>
<evidence type="ECO:0000256" key="2">
    <source>
        <dbReference type="ARBA" id="ARBA00018852"/>
    </source>
</evidence>
<evidence type="ECO:0000256" key="6">
    <source>
        <dbReference type="ARBA" id="ARBA00023295"/>
    </source>
</evidence>
<dbReference type="SUPFAM" id="SSF52949">
    <property type="entry name" value="Macro domain-like"/>
    <property type="match status" value="1"/>
</dbReference>
<evidence type="ECO:0000313" key="10">
    <source>
        <dbReference type="EMBL" id="MFC5470923.1"/>
    </source>
</evidence>
<dbReference type="RefSeq" id="WP_209748233.1">
    <property type="nucleotide sequence ID" value="NZ_JBHSMH010000082.1"/>
</dbReference>
<keyword evidence="11" id="KW-1185">Reference proteome</keyword>
<dbReference type="NCBIfam" id="NF003163">
    <property type="entry name" value="PRK04143.1"/>
    <property type="match status" value="1"/>
</dbReference>
<evidence type="ECO:0000256" key="8">
    <source>
        <dbReference type="ARBA" id="ARBA00093459"/>
    </source>
</evidence>
<keyword evidence="5" id="KW-0862">Zinc</keyword>
<keyword evidence="6" id="KW-0326">Glycosidase</keyword>
<keyword evidence="4 10" id="KW-0378">Hydrolase</keyword>
<dbReference type="GO" id="GO:0016787">
    <property type="term" value="F:hydrolase activity"/>
    <property type="evidence" value="ECO:0007669"/>
    <property type="project" value="UniProtKB-KW"/>
</dbReference>
<sequence>MQGSIQGLPLERYRKQIDLDILFDSSYKGIITEEAYVSSIYVVLSSLLTEREGEKPPTIPAPLAEKRSLIKALLTMRAPRPFASGVQSHLDILLAYDKGKKGFVASRDLPTVQEQFGTSLFPSQFVMWQGDITMLDADAIVNAANNQMLGCFQPFHRCIDNAIHAAAGPRLREDCEVIMSLQGYLEPTGTAKITRAYHLPSRYVLHTVGPIIPSGQVVTEEQRKQLASCYSSCLSVAAEVDDIRTIAFCGISTGVFGYPKQEAAQVAVEAVTDWLNENPGSFDRIIFNVYGEEDLDAYKRIFER</sequence>
<keyword evidence="3" id="KW-0479">Metal-binding</keyword>
<proteinExistence type="inferred from homology"/>
<feature type="domain" description="Macro" evidence="9">
    <location>
        <begin position="112"/>
        <end position="304"/>
    </location>
</feature>
<dbReference type="InterPro" id="IPR002589">
    <property type="entry name" value="Macro_dom"/>
</dbReference>
<dbReference type="PANTHER" id="PTHR11106:SF121">
    <property type="entry name" value="ADP-RIBOSE 1''-PHOSPHATE PHOSPHATASE"/>
    <property type="match status" value="1"/>
</dbReference>
<dbReference type="CDD" id="cd02908">
    <property type="entry name" value="Macro_OAADPr_deacetylase"/>
    <property type="match status" value="1"/>
</dbReference>
<dbReference type="PANTHER" id="PTHR11106">
    <property type="entry name" value="GANGLIOSIDE INDUCED DIFFERENTIATION ASSOCIATED PROTEIN 2-RELATED"/>
    <property type="match status" value="1"/>
</dbReference>
<reference evidence="11" key="1">
    <citation type="journal article" date="2019" name="Int. J. Syst. Evol. Microbiol.">
        <title>The Global Catalogue of Microorganisms (GCM) 10K type strain sequencing project: providing services to taxonomists for standard genome sequencing and annotation.</title>
        <authorList>
            <consortium name="The Broad Institute Genomics Platform"/>
            <consortium name="The Broad Institute Genome Sequencing Center for Infectious Disease"/>
            <person name="Wu L."/>
            <person name="Ma J."/>
        </authorList>
    </citation>
    <scope>NUCLEOTIDE SEQUENCE [LARGE SCALE GENOMIC DNA]</scope>
    <source>
        <strain evidence="11">CCUG 57113</strain>
    </source>
</reference>
<dbReference type="Pfam" id="PF01661">
    <property type="entry name" value="Macro"/>
    <property type="match status" value="1"/>
</dbReference>
<evidence type="ECO:0000256" key="3">
    <source>
        <dbReference type="ARBA" id="ARBA00022723"/>
    </source>
</evidence>
<evidence type="ECO:0000313" key="11">
    <source>
        <dbReference type="Proteomes" id="UP001596105"/>
    </source>
</evidence>
<gene>
    <name evidence="10" type="ORF">ACFPPD_19740</name>
</gene>
<dbReference type="Gene3D" id="3.40.220.10">
    <property type="entry name" value="Leucine Aminopeptidase, subunit E, domain 1"/>
    <property type="match status" value="1"/>
</dbReference>
<comment type="cofactor">
    <cofactor evidence="1">
        <name>Zn(2+)</name>
        <dbReference type="ChEBI" id="CHEBI:29105"/>
    </cofactor>
</comment>
<name>A0ABW0LYK0_9BACL</name>
<dbReference type="Proteomes" id="UP001596105">
    <property type="component" value="Unassembled WGS sequence"/>
</dbReference>
<dbReference type="SMART" id="SM00506">
    <property type="entry name" value="A1pp"/>
    <property type="match status" value="1"/>
</dbReference>
<protein>
    <recommendedName>
        <fullName evidence="2">Protein-ADP-ribose hydrolase</fullName>
    </recommendedName>
</protein>
<organism evidence="10 11">
    <name type="scientific">Cohnella suwonensis</name>
    <dbReference type="NCBI Taxonomy" id="696072"/>
    <lineage>
        <taxon>Bacteria</taxon>
        <taxon>Bacillati</taxon>
        <taxon>Bacillota</taxon>
        <taxon>Bacilli</taxon>
        <taxon>Bacillales</taxon>
        <taxon>Paenibacillaceae</taxon>
        <taxon>Cohnella</taxon>
    </lineage>
</organism>
<evidence type="ECO:0000256" key="7">
    <source>
        <dbReference type="ARBA" id="ARBA00048482"/>
    </source>
</evidence>
<dbReference type="EMBL" id="JBHSMH010000082">
    <property type="protein sequence ID" value="MFC5470923.1"/>
    <property type="molecule type" value="Genomic_DNA"/>
</dbReference>
<evidence type="ECO:0000259" key="9">
    <source>
        <dbReference type="PROSITE" id="PS51154"/>
    </source>
</evidence>